<sequence length="79" mass="8708">MVIGRHVEPPAPDVLVGSLVSGFTVEDKYPAGDLRRFRLLAAQGKDQNGKHARKPEDTVRLPVWQGMATWHIPPGPSRV</sequence>
<name>A0A7J0BNT4_9BACT</name>
<gene>
    <name evidence="1" type="ORF">DSM19430T_00140</name>
</gene>
<protein>
    <submittedName>
        <fullName evidence="1">Uncharacterized protein</fullName>
    </submittedName>
</protein>
<proteinExistence type="predicted"/>
<accession>A0A7J0BNT4</accession>
<organism evidence="1 2">
    <name type="scientific">Desulfovibrio psychrotolerans</name>
    <dbReference type="NCBI Taxonomy" id="415242"/>
    <lineage>
        <taxon>Bacteria</taxon>
        <taxon>Pseudomonadati</taxon>
        <taxon>Thermodesulfobacteriota</taxon>
        <taxon>Desulfovibrionia</taxon>
        <taxon>Desulfovibrionales</taxon>
        <taxon>Desulfovibrionaceae</taxon>
        <taxon>Desulfovibrio</taxon>
    </lineage>
</organism>
<reference evidence="1 2" key="1">
    <citation type="submission" date="2020-05" db="EMBL/GenBank/DDBJ databases">
        <title>Draft genome sequence of Desulfovibrio psychrotolerans JS1T.</title>
        <authorList>
            <person name="Ueno A."/>
            <person name="Tamazawa S."/>
            <person name="Tamamura S."/>
            <person name="Murakami T."/>
            <person name="Kiyama T."/>
            <person name="Inomata H."/>
            <person name="Amano Y."/>
            <person name="Miyakawa K."/>
            <person name="Tamaki H."/>
            <person name="Naganuma T."/>
            <person name="Kaneko K."/>
        </authorList>
    </citation>
    <scope>NUCLEOTIDE SEQUENCE [LARGE SCALE GENOMIC DNA]</scope>
    <source>
        <strain evidence="1 2">JS1</strain>
    </source>
</reference>
<dbReference type="EMBL" id="BLVP01000001">
    <property type="protein sequence ID" value="GFM35330.1"/>
    <property type="molecule type" value="Genomic_DNA"/>
</dbReference>
<comment type="caution">
    <text evidence="1">The sequence shown here is derived from an EMBL/GenBank/DDBJ whole genome shotgun (WGS) entry which is preliminary data.</text>
</comment>
<dbReference type="AlphaFoldDB" id="A0A7J0BNT4"/>
<evidence type="ECO:0000313" key="2">
    <source>
        <dbReference type="Proteomes" id="UP000503820"/>
    </source>
</evidence>
<evidence type="ECO:0000313" key="1">
    <source>
        <dbReference type="EMBL" id="GFM35330.1"/>
    </source>
</evidence>
<keyword evidence="2" id="KW-1185">Reference proteome</keyword>
<dbReference type="Proteomes" id="UP000503820">
    <property type="component" value="Unassembled WGS sequence"/>
</dbReference>